<dbReference type="AlphaFoldDB" id="A0A0F7SNI2"/>
<name>A0A0F7SNI2_PHARH</name>
<proteinExistence type="predicted"/>
<reference evidence="1" key="1">
    <citation type="submission" date="2014-08" db="EMBL/GenBank/DDBJ databases">
        <authorList>
            <person name="Sharma Rahul"/>
            <person name="Thines Marco"/>
        </authorList>
    </citation>
    <scope>NUCLEOTIDE SEQUENCE</scope>
</reference>
<sequence length="98" mass="11242">MRDEVPREVPRAEGICRSSVRTDGRIGLYWPCVGLGLNSRTTTKCCPLPFYSASFFRFFKVQERFNNALSTRCLSFFVLSPLDVFALSFTKPLRQPQL</sequence>
<accession>A0A0F7SNI2</accession>
<protein>
    <submittedName>
        <fullName evidence="1">Uncharacterized protein</fullName>
    </submittedName>
</protein>
<dbReference type="EMBL" id="LN483124">
    <property type="protein sequence ID" value="CED82229.1"/>
    <property type="molecule type" value="Genomic_DNA"/>
</dbReference>
<evidence type="ECO:0000313" key="1">
    <source>
        <dbReference type="EMBL" id="CED82229.1"/>
    </source>
</evidence>
<organism evidence="1">
    <name type="scientific">Phaffia rhodozyma</name>
    <name type="common">Yeast</name>
    <name type="synonym">Xanthophyllomyces dendrorhous</name>
    <dbReference type="NCBI Taxonomy" id="264483"/>
    <lineage>
        <taxon>Eukaryota</taxon>
        <taxon>Fungi</taxon>
        <taxon>Dikarya</taxon>
        <taxon>Basidiomycota</taxon>
        <taxon>Agaricomycotina</taxon>
        <taxon>Tremellomycetes</taxon>
        <taxon>Cystofilobasidiales</taxon>
        <taxon>Mrakiaceae</taxon>
        <taxon>Phaffia</taxon>
    </lineage>
</organism>